<evidence type="ECO:0000313" key="2">
    <source>
        <dbReference type="EMBL" id="MBB2169116.1"/>
    </source>
</evidence>
<dbReference type="AlphaFoldDB" id="A0A7W4IU51"/>
<feature type="chain" id="PRO_5031232805" evidence="1">
    <location>
        <begin position="20"/>
        <end position="131"/>
    </location>
</feature>
<dbReference type="EMBL" id="JABEQD010000008">
    <property type="protein sequence ID" value="MBB2169116.1"/>
    <property type="molecule type" value="Genomic_DNA"/>
</dbReference>
<feature type="signal peptide" evidence="1">
    <location>
        <begin position="1"/>
        <end position="19"/>
    </location>
</feature>
<name>A0A7W4IU51_9PROT</name>
<reference evidence="2 3" key="1">
    <citation type="submission" date="2020-04" db="EMBL/GenBank/DDBJ databases">
        <title>Description of novel Gluconacetobacter.</title>
        <authorList>
            <person name="Sombolestani A."/>
        </authorList>
    </citation>
    <scope>NUCLEOTIDE SEQUENCE [LARGE SCALE GENOMIC DNA]</scope>
    <source>
        <strain evidence="2 3">LMG 27801</strain>
    </source>
</reference>
<gene>
    <name evidence="2" type="ORF">HLH36_12235</name>
</gene>
<organism evidence="2 3">
    <name type="scientific">Gluconacetobacter aggeris</name>
    <dbReference type="NCBI Taxonomy" id="1286186"/>
    <lineage>
        <taxon>Bacteria</taxon>
        <taxon>Pseudomonadati</taxon>
        <taxon>Pseudomonadota</taxon>
        <taxon>Alphaproteobacteria</taxon>
        <taxon>Acetobacterales</taxon>
        <taxon>Acetobacteraceae</taxon>
        <taxon>Gluconacetobacter</taxon>
    </lineage>
</organism>
<evidence type="ECO:0000256" key="1">
    <source>
        <dbReference type="SAM" id="SignalP"/>
    </source>
</evidence>
<evidence type="ECO:0000313" key="3">
    <source>
        <dbReference type="Proteomes" id="UP000559860"/>
    </source>
</evidence>
<protein>
    <submittedName>
        <fullName evidence="2">Uncharacterized protein</fullName>
    </submittedName>
</protein>
<sequence>MMTIRKSLLALALPMTVLAGGLTTAMPAARAADDACTQSRNQSTAPGWDVAGRLAQREDCLAGRGRAYRDGVTNGVQQRVQSGRDAVDAVRNTPQRQMDRLRNAGTTEQNRLNALGQQTRTNAANMLTGGL</sequence>
<keyword evidence="3" id="KW-1185">Reference proteome</keyword>
<keyword evidence="1" id="KW-0732">Signal</keyword>
<accession>A0A7W4IU51</accession>
<comment type="caution">
    <text evidence="2">The sequence shown here is derived from an EMBL/GenBank/DDBJ whole genome shotgun (WGS) entry which is preliminary data.</text>
</comment>
<proteinExistence type="predicted"/>
<dbReference type="Proteomes" id="UP000559860">
    <property type="component" value="Unassembled WGS sequence"/>
</dbReference>